<dbReference type="Gene3D" id="3.30.200.40">
    <property type="entry name" value="Scavenger mRNA decapping enzyme, N-terminal domain"/>
    <property type="match status" value="1"/>
</dbReference>
<evidence type="ECO:0000256" key="1">
    <source>
        <dbReference type="ARBA" id="ARBA00010208"/>
    </source>
</evidence>
<dbReference type="GO" id="GO:0000290">
    <property type="term" value="P:deadenylation-dependent decapping of nuclear-transcribed mRNA"/>
    <property type="evidence" value="ECO:0007669"/>
    <property type="project" value="InterPro"/>
</dbReference>
<dbReference type="Pfam" id="PF05652">
    <property type="entry name" value="DcpS"/>
    <property type="match status" value="1"/>
</dbReference>
<comment type="similarity">
    <text evidence="1">Belongs to the HIT family.</text>
</comment>
<dbReference type="SUPFAM" id="SSF102860">
    <property type="entry name" value="mRNA decapping enzyme DcpS N-terminal domain"/>
    <property type="match status" value="1"/>
</dbReference>
<evidence type="ECO:0000313" key="4">
    <source>
        <dbReference type="EMBL" id="CAD8478399.1"/>
    </source>
</evidence>
<dbReference type="PANTHER" id="PTHR12978">
    <property type="entry name" value="HISTIDINE TRIAD HIT PROTEIN MEMBER"/>
    <property type="match status" value="1"/>
</dbReference>
<feature type="active site" description="Nucleophile" evidence="2">
    <location>
        <position position="228"/>
    </location>
</feature>
<dbReference type="PIRSF" id="PIRSF028973">
    <property type="entry name" value="Scavenger_mRNA_decap_enz"/>
    <property type="match status" value="1"/>
</dbReference>
<feature type="region of interest" description="Disordered" evidence="3">
    <location>
        <begin position="287"/>
        <end position="314"/>
    </location>
</feature>
<dbReference type="InterPro" id="IPR008594">
    <property type="entry name" value="DcpS/DCS2"/>
</dbReference>
<protein>
    <recommendedName>
        <fullName evidence="5">Scavenger mRNA-decapping enzyme DcpS</fullName>
    </recommendedName>
</protein>
<evidence type="ECO:0000256" key="3">
    <source>
        <dbReference type="SAM" id="MobiDB-lite"/>
    </source>
</evidence>
<accession>A0A7S0EB61</accession>
<dbReference type="GO" id="GO:0005634">
    <property type="term" value="C:nucleus"/>
    <property type="evidence" value="ECO:0007669"/>
    <property type="project" value="TreeGrafter"/>
</dbReference>
<dbReference type="PANTHER" id="PTHR12978:SF0">
    <property type="entry name" value="M7GPPPX DIPHOSPHATASE"/>
    <property type="match status" value="1"/>
</dbReference>
<dbReference type="InterPro" id="IPR036265">
    <property type="entry name" value="HIT-like_sf"/>
</dbReference>
<name>A0A7S0EB61_9EUKA</name>
<evidence type="ECO:0000256" key="2">
    <source>
        <dbReference type="PIRSR" id="PIRSR028973-1"/>
    </source>
</evidence>
<dbReference type="SUPFAM" id="SSF54197">
    <property type="entry name" value="HIT-like"/>
    <property type="match status" value="1"/>
</dbReference>
<evidence type="ECO:0008006" key="5">
    <source>
        <dbReference type="Google" id="ProtNLM"/>
    </source>
</evidence>
<reference evidence="4" key="1">
    <citation type="submission" date="2021-01" db="EMBL/GenBank/DDBJ databases">
        <authorList>
            <person name="Corre E."/>
            <person name="Pelletier E."/>
            <person name="Niang G."/>
            <person name="Scheremetjew M."/>
            <person name="Finn R."/>
            <person name="Kale V."/>
            <person name="Holt S."/>
            <person name="Cochrane G."/>
            <person name="Meng A."/>
            <person name="Brown T."/>
            <person name="Cohen L."/>
        </authorList>
    </citation>
    <scope>NUCLEOTIDE SEQUENCE</scope>
    <source>
        <strain evidence="4">CCMP1374</strain>
    </source>
</reference>
<dbReference type="Pfam" id="PF11969">
    <property type="entry name" value="DcpS_C"/>
    <property type="match status" value="1"/>
</dbReference>
<dbReference type="Gene3D" id="3.30.428.10">
    <property type="entry name" value="HIT-like"/>
    <property type="match status" value="1"/>
</dbReference>
<dbReference type="GO" id="GO:0000932">
    <property type="term" value="C:P-body"/>
    <property type="evidence" value="ECO:0007669"/>
    <property type="project" value="TreeGrafter"/>
</dbReference>
<proteinExistence type="inferred from homology"/>
<dbReference type="GO" id="GO:0000340">
    <property type="term" value="F:RNA 7-methylguanosine cap binding"/>
    <property type="evidence" value="ECO:0007669"/>
    <property type="project" value="TreeGrafter"/>
</dbReference>
<dbReference type="EMBL" id="HBEP01010059">
    <property type="protein sequence ID" value="CAD8478399.1"/>
    <property type="molecule type" value="Transcribed_RNA"/>
</dbReference>
<organism evidence="4">
    <name type="scientific">Phaeocystis antarctica</name>
    <dbReference type="NCBI Taxonomy" id="33657"/>
    <lineage>
        <taxon>Eukaryota</taxon>
        <taxon>Haptista</taxon>
        <taxon>Haptophyta</taxon>
        <taxon>Prymnesiophyceae</taxon>
        <taxon>Phaeocystales</taxon>
        <taxon>Phaeocystaceae</taxon>
        <taxon>Phaeocystis</taxon>
    </lineage>
</organism>
<dbReference type="InterPro" id="IPR011145">
    <property type="entry name" value="Scavenger_mRNA_decap_enz_N"/>
</dbReference>
<gene>
    <name evidence="4" type="ORF">PANT1444_LOCUS5658</name>
</gene>
<dbReference type="GO" id="GO:0016787">
    <property type="term" value="F:hydrolase activity"/>
    <property type="evidence" value="ECO:0007669"/>
    <property type="project" value="InterPro"/>
</dbReference>
<dbReference type="AlphaFoldDB" id="A0A7S0EB61"/>
<sequence>MAHPRGLVFKRLLTEDRDARLVVALAEDGEQQPAVVILSKPPFQESHVREILSGDFAGTEEHRNDKFSKHSLDVPARLNGIMATMICPANEVDVAKYTHQVKHFVRESAALYTAATEPFVRALPPKQLAWVWNILDHEKEVESIIDETEHYVMVPDTKWDQADAKQLHCLCIAKERGLHSLRDLRGTHLPMLRHTLAAGRAALLRAHGVTASQLRVYVHYLPSFWQLHVHFALLSCGGAAAGTSVGKAVLLEDVIDNLARDGEHYATCSLSFAIGESEPLFGRLREHLQLEPPAPPAGGAEGQGEPATKQPRRE</sequence>